<evidence type="ECO:0000313" key="1">
    <source>
        <dbReference type="EMBL" id="OIQ81459.1"/>
    </source>
</evidence>
<accession>A0A1J5QVF6</accession>
<dbReference type="AlphaFoldDB" id="A0A1J5QVF6"/>
<reference evidence="1" key="1">
    <citation type="submission" date="2016-10" db="EMBL/GenBank/DDBJ databases">
        <title>Sequence of Gallionella enrichment culture.</title>
        <authorList>
            <person name="Poehlein A."/>
            <person name="Muehling M."/>
            <person name="Daniel R."/>
        </authorList>
    </citation>
    <scope>NUCLEOTIDE SEQUENCE</scope>
</reference>
<organism evidence="1">
    <name type="scientific">mine drainage metagenome</name>
    <dbReference type="NCBI Taxonomy" id="410659"/>
    <lineage>
        <taxon>unclassified sequences</taxon>
        <taxon>metagenomes</taxon>
        <taxon>ecological metagenomes</taxon>
    </lineage>
</organism>
<proteinExistence type="predicted"/>
<comment type="caution">
    <text evidence="1">The sequence shown here is derived from an EMBL/GenBank/DDBJ whole genome shotgun (WGS) entry which is preliminary data.</text>
</comment>
<name>A0A1J5QVF6_9ZZZZ</name>
<dbReference type="EMBL" id="MLJW01000922">
    <property type="protein sequence ID" value="OIQ81459.1"/>
    <property type="molecule type" value="Genomic_DNA"/>
</dbReference>
<sequence>MDAEEVQNRISQLSRKNFRNVVKLILNNILSYQALDVDTSGDGGSDWVIISSDGAKTRIAAQDTIQMSNWEGKAYDDAVKAHQQLGCHTYLFFTNRPHKPFTIKQLENKISRATRMACSVYESKLISELITDKDIGTEFLHAIGEKAFIRPPGVAEISLCTYTNLSADKRSHRDEIYRDSVLTASFESRIPLTREAIIKKAIEAMCADQSCAPLIGKQIDSLITKGKLVRGIGETLRLEDKEHKRLTESELLYLTDLNAISSKIKDIVLEAKPKAKWTDEDSATAVVHVARMFLDTQFDNLKSAGIQGLVRGWKARLEQPEVKLRDLLQERGISTGKISQTVSQITEAAKNHSVINKLTRTITFIALEGKDPAQSAAALRSRSWDKVQTLIDSSVAIPFICQKLHKAATTYCYALSGNSIEALQQLGSQCQIADEHLEECSAHLLLAYNYIEASNSPAWIGGFRCSENAFVSYFGSLQSEKATDKTLQQFLNSFSREAQSVLKSKIDLLAGSRRVVPDLRNKLNLYKITTYEGKEAPPDRHGTIQKLFDKEVLEGGKERPEILRRHDIHTLSCLARATEIKNESWLFLTWDKHCLRLPEGTLPSAFITSPERALDFVQLYKRLTDSKWNALAHKLARFTTPAETLTARILDTIASLDPERLTDADFIKRFEEFRESTILQMPSDENTDVHEWIEQQSSEFVKQNLPSTTQPSQP</sequence>
<protein>
    <submittedName>
        <fullName evidence="1">Uncharacterized protein</fullName>
    </submittedName>
</protein>
<gene>
    <name evidence="1" type="ORF">GALL_367680</name>
</gene>